<feature type="region of interest" description="Disordered" evidence="1">
    <location>
        <begin position="222"/>
        <end position="272"/>
    </location>
</feature>
<feature type="compositionally biased region" description="Basic and acidic residues" evidence="1">
    <location>
        <begin position="263"/>
        <end position="272"/>
    </location>
</feature>
<comment type="caution">
    <text evidence="2">The sequence shown here is derived from an EMBL/GenBank/DDBJ whole genome shotgun (WGS) entry which is preliminary data.</text>
</comment>
<organism evidence="2 3">
    <name type="scientific">Purpureocillium lilacinum</name>
    <name type="common">Paecilomyces lilacinus</name>
    <dbReference type="NCBI Taxonomy" id="33203"/>
    <lineage>
        <taxon>Eukaryota</taxon>
        <taxon>Fungi</taxon>
        <taxon>Dikarya</taxon>
        <taxon>Ascomycota</taxon>
        <taxon>Pezizomycotina</taxon>
        <taxon>Sordariomycetes</taxon>
        <taxon>Hypocreomycetidae</taxon>
        <taxon>Hypocreales</taxon>
        <taxon>Ophiocordycipitaceae</taxon>
        <taxon>Purpureocillium</taxon>
    </lineage>
</organism>
<sequence length="272" mass="29096">MTDFWPRGTSWSFAWRCRWRSMGVGPSGQGLLLMMHGRNLEDDTGLVRRIHISRQDASARTGSSLQLLPSVPALRHASCRQPGSTGRPPNLDNARVREARAGHGPGRSQMSFGGCVASSKATSEPAAAQATRVVSRRRIKHGVDDISRWHQLSGINVAGARHGPALRGVGGGASLLPESAQRRIETQFSTRISPACFAGHGRHGRGVAAGGTRQDRRLCLDPRSGTVQKPDDYPGGGRPAGWQLGMAAGKKQFGEMPSAEPTDDFRGRALPG</sequence>
<name>A0ABR0BYZ1_PURLI</name>
<dbReference type="EMBL" id="JAWRVI010000021">
    <property type="protein sequence ID" value="KAK4089076.1"/>
    <property type="molecule type" value="Genomic_DNA"/>
</dbReference>
<accession>A0ABR0BYZ1</accession>
<protein>
    <submittedName>
        <fullName evidence="2">Uncharacterized protein</fullName>
    </submittedName>
</protein>
<reference evidence="2 3" key="1">
    <citation type="journal article" date="2024" name="Microbiol. Resour. Announc.">
        <title>Genome annotations for the ascomycete fungi Trichoderma harzianum, Trichoderma aggressivum, and Purpureocillium lilacinum.</title>
        <authorList>
            <person name="Beijen E.P.W."/>
            <person name="Ohm R.A."/>
        </authorList>
    </citation>
    <scope>NUCLEOTIDE SEQUENCE [LARGE SCALE GENOMIC DNA]</scope>
    <source>
        <strain evidence="2 3">CBS 150709</strain>
    </source>
</reference>
<gene>
    <name evidence="2" type="ORF">Purlil1_6509</name>
</gene>
<keyword evidence="3" id="KW-1185">Reference proteome</keyword>
<dbReference type="Proteomes" id="UP001287286">
    <property type="component" value="Unassembled WGS sequence"/>
</dbReference>
<proteinExistence type="predicted"/>
<evidence type="ECO:0000313" key="2">
    <source>
        <dbReference type="EMBL" id="KAK4089076.1"/>
    </source>
</evidence>
<evidence type="ECO:0000256" key="1">
    <source>
        <dbReference type="SAM" id="MobiDB-lite"/>
    </source>
</evidence>
<evidence type="ECO:0000313" key="3">
    <source>
        <dbReference type="Proteomes" id="UP001287286"/>
    </source>
</evidence>